<dbReference type="EMBL" id="CP068073">
    <property type="protein sequence ID" value="QQS83688.1"/>
    <property type="molecule type" value="Genomic_DNA"/>
</dbReference>
<reference evidence="3 4" key="1">
    <citation type="submission" date="2018-11" db="EMBL/GenBank/DDBJ databases">
        <title>Genomic profiling of Staphylococcus species from a Poultry farm system in KwaZulu-Natal, South Africa.</title>
        <authorList>
            <person name="Amoako D.G."/>
            <person name="Somboro A.M."/>
            <person name="Abia A.L.K."/>
            <person name="Bester L.A."/>
            <person name="Essack S.Y."/>
        </authorList>
    </citation>
    <scope>NUCLEOTIDE SEQUENCE [LARGE SCALE GENOMIC DNA]</scope>
    <source>
        <strain evidence="3 4">SA11</strain>
    </source>
</reference>
<dbReference type="Proteomes" id="UP000293854">
    <property type="component" value="Unassembled WGS sequence"/>
</dbReference>
<dbReference type="KEGG" id="scv:A4G25_00710"/>
<dbReference type="PANTHER" id="PTHR43031">
    <property type="entry name" value="FAD-DEPENDENT OXIDOREDUCTASE"/>
    <property type="match status" value="1"/>
</dbReference>
<gene>
    <name evidence="3" type="ORF">EIG99_00775</name>
    <name evidence="2" type="ORF">I6J05_05025</name>
</gene>
<dbReference type="GeneID" id="93726363"/>
<dbReference type="InterPro" id="IPR036873">
    <property type="entry name" value="Rhodanese-like_dom_sf"/>
</dbReference>
<evidence type="ECO:0000259" key="1">
    <source>
        <dbReference type="PROSITE" id="PS50206"/>
    </source>
</evidence>
<dbReference type="RefSeq" id="WP_047131929.1">
    <property type="nucleotide sequence ID" value="NZ_CP015114.1"/>
</dbReference>
<dbReference type="InterPro" id="IPR001763">
    <property type="entry name" value="Rhodanese-like_dom"/>
</dbReference>
<dbReference type="EMBL" id="RQTE01000017">
    <property type="protein sequence ID" value="RZI04615.1"/>
    <property type="molecule type" value="Genomic_DNA"/>
</dbReference>
<dbReference type="AlphaFoldDB" id="A0A143P7M8"/>
<reference evidence="2 5" key="2">
    <citation type="submission" date="2021-01" db="EMBL/GenBank/DDBJ databases">
        <title>FDA dAtabase for Regulatory Grade micrObial Sequences (FDA-ARGOS): Supporting development and validation of Infectious Disease Dx tests.</title>
        <authorList>
            <person name="Sproer C."/>
            <person name="Gronow S."/>
            <person name="Severitt S."/>
            <person name="Schroder I."/>
            <person name="Tallon L."/>
            <person name="Sadzewicz L."/>
            <person name="Zhao X."/>
            <person name="Boylan J."/>
            <person name="Ott S."/>
            <person name="Bowen H."/>
            <person name="Vavikolanu K."/>
            <person name="Mehta A."/>
            <person name="Aluvathingal J."/>
            <person name="Nadendla S."/>
            <person name="Lowell S."/>
            <person name="Myers T."/>
            <person name="Yan Y."/>
            <person name="Sichtig H."/>
        </authorList>
    </citation>
    <scope>NUCLEOTIDE SEQUENCE [LARGE SCALE GENOMIC DNA]</scope>
    <source>
        <strain evidence="2 5">FDAARGOS_1148</strain>
    </source>
</reference>
<dbReference type="InterPro" id="IPR050229">
    <property type="entry name" value="GlpE_sulfurtransferase"/>
</dbReference>
<sequence>MESITTDELKKKMLEHSPVHVVDVRTDEETATGIIPNATTIPMDQIPDHLDDFNTNDTYYFVCAAGVRSGRVVEYLNQHKPEVHAVNVEGGMKAWGDEGLEIDSI</sequence>
<dbReference type="SUPFAM" id="SSF52821">
    <property type="entry name" value="Rhodanese/Cell cycle control phosphatase"/>
    <property type="match status" value="1"/>
</dbReference>
<dbReference type="OrthoDB" id="9800872at2"/>
<proteinExistence type="predicted"/>
<dbReference type="SMART" id="SM00450">
    <property type="entry name" value="RHOD"/>
    <property type="match status" value="1"/>
</dbReference>
<evidence type="ECO:0000313" key="4">
    <source>
        <dbReference type="Proteomes" id="UP000293854"/>
    </source>
</evidence>
<feature type="domain" description="Rhodanese" evidence="1">
    <location>
        <begin position="15"/>
        <end position="104"/>
    </location>
</feature>
<dbReference type="PANTHER" id="PTHR43031:SF17">
    <property type="entry name" value="SULFURTRANSFERASE YTWF-RELATED"/>
    <property type="match status" value="1"/>
</dbReference>
<evidence type="ECO:0000313" key="3">
    <source>
        <dbReference type="EMBL" id="RZI04615.1"/>
    </source>
</evidence>
<dbReference type="PROSITE" id="PS50206">
    <property type="entry name" value="RHODANESE_3"/>
    <property type="match status" value="1"/>
</dbReference>
<dbReference type="Gene3D" id="3.40.250.10">
    <property type="entry name" value="Rhodanese-like domain"/>
    <property type="match status" value="1"/>
</dbReference>
<dbReference type="Pfam" id="PF00581">
    <property type="entry name" value="Rhodanese"/>
    <property type="match status" value="1"/>
</dbReference>
<keyword evidence="5" id="KW-1185">Reference proteome</keyword>
<protein>
    <submittedName>
        <fullName evidence="3">Rhodanese-like domain-containing protein</fullName>
    </submittedName>
</protein>
<accession>A0A143P7M8</accession>
<name>A0A143P7M8_9STAP</name>
<evidence type="ECO:0000313" key="2">
    <source>
        <dbReference type="EMBL" id="QQS83688.1"/>
    </source>
</evidence>
<evidence type="ECO:0000313" key="5">
    <source>
        <dbReference type="Proteomes" id="UP000595942"/>
    </source>
</evidence>
<dbReference type="Proteomes" id="UP000595942">
    <property type="component" value="Chromosome"/>
</dbReference>
<organism evidence="3 4">
    <name type="scientific">Staphylococcus condimenti</name>
    <dbReference type="NCBI Taxonomy" id="70255"/>
    <lineage>
        <taxon>Bacteria</taxon>
        <taxon>Bacillati</taxon>
        <taxon>Bacillota</taxon>
        <taxon>Bacilli</taxon>
        <taxon>Bacillales</taxon>
        <taxon>Staphylococcaceae</taxon>
        <taxon>Staphylococcus</taxon>
    </lineage>
</organism>
<dbReference type="CDD" id="cd00158">
    <property type="entry name" value="RHOD"/>
    <property type="match status" value="1"/>
</dbReference>